<dbReference type="EMBL" id="AXCN02001584">
    <property type="status" value="NOT_ANNOTATED_CDS"/>
    <property type="molecule type" value="Genomic_DNA"/>
</dbReference>
<organism evidence="1 2">
    <name type="scientific">Anopheles farauti</name>
    <dbReference type="NCBI Taxonomy" id="69004"/>
    <lineage>
        <taxon>Eukaryota</taxon>
        <taxon>Metazoa</taxon>
        <taxon>Ecdysozoa</taxon>
        <taxon>Arthropoda</taxon>
        <taxon>Hexapoda</taxon>
        <taxon>Insecta</taxon>
        <taxon>Pterygota</taxon>
        <taxon>Neoptera</taxon>
        <taxon>Endopterygota</taxon>
        <taxon>Diptera</taxon>
        <taxon>Nematocera</taxon>
        <taxon>Culicoidea</taxon>
        <taxon>Culicidae</taxon>
        <taxon>Anophelinae</taxon>
        <taxon>Anopheles</taxon>
    </lineage>
</organism>
<dbReference type="AlphaFoldDB" id="A0A182Q5Y9"/>
<evidence type="ECO:0000313" key="1">
    <source>
        <dbReference type="EnsemblMetazoa" id="AFAF003717-PA"/>
    </source>
</evidence>
<accession>A0A182Q5Y9</accession>
<reference evidence="1" key="2">
    <citation type="submission" date="2020-05" db="UniProtKB">
        <authorList>
            <consortium name="EnsemblMetazoa"/>
        </authorList>
    </citation>
    <scope>IDENTIFICATION</scope>
    <source>
        <strain evidence="1">FAR1</strain>
    </source>
</reference>
<name>A0A182Q5Y9_9DIPT</name>
<evidence type="ECO:0000313" key="2">
    <source>
        <dbReference type="Proteomes" id="UP000075886"/>
    </source>
</evidence>
<dbReference type="EnsemblMetazoa" id="AFAF003717-RA">
    <property type="protein sequence ID" value="AFAF003717-PA"/>
    <property type="gene ID" value="AFAF003717"/>
</dbReference>
<protein>
    <submittedName>
        <fullName evidence="1">Uncharacterized protein</fullName>
    </submittedName>
</protein>
<dbReference type="Proteomes" id="UP000075886">
    <property type="component" value="Unassembled WGS sequence"/>
</dbReference>
<dbReference type="VEuPathDB" id="VectorBase:AFAF003717"/>
<sequence>MATKAVTHATEEQHDYVSRQKYDQLLDDYNKLKAKDESRSVSEPDQNVLASYLDRINRFEHLMKELQGDFLEMKTSMPI</sequence>
<proteinExistence type="predicted"/>
<reference evidence="2" key="1">
    <citation type="submission" date="2014-01" db="EMBL/GenBank/DDBJ databases">
        <title>The Genome Sequence of Anopheles farauti FAR1 (V2).</title>
        <authorList>
            <consortium name="The Broad Institute Genomics Platform"/>
            <person name="Neafsey D.E."/>
            <person name="Besansky N."/>
            <person name="Howell P."/>
            <person name="Walton C."/>
            <person name="Young S.K."/>
            <person name="Zeng Q."/>
            <person name="Gargeya S."/>
            <person name="Fitzgerald M."/>
            <person name="Haas B."/>
            <person name="Abouelleil A."/>
            <person name="Allen A.W."/>
            <person name="Alvarado L."/>
            <person name="Arachchi H.M."/>
            <person name="Berlin A.M."/>
            <person name="Chapman S.B."/>
            <person name="Gainer-Dewar J."/>
            <person name="Goldberg J."/>
            <person name="Griggs A."/>
            <person name="Gujja S."/>
            <person name="Hansen M."/>
            <person name="Howarth C."/>
            <person name="Imamovic A."/>
            <person name="Ireland A."/>
            <person name="Larimer J."/>
            <person name="McCowan C."/>
            <person name="Murphy C."/>
            <person name="Pearson M."/>
            <person name="Poon T.W."/>
            <person name="Priest M."/>
            <person name="Roberts A."/>
            <person name="Saif S."/>
            <person name="Shea T."/>
            <person name="Sisk P."/>
            <person name="Sykes S."/>
            <person name="Wortman J."/>
            <person name="Nusbaum C."/>
            <person name="Birren B."/>
        </authorList>
    </citation>
    <scope>NUCLEOTIDE SEQUENCE [LARGE SCALE GENOMIC DNA]</scope>
    <source>
        <strain evidence="2">FAR1</strain>
    </source>
</reference>
<keyword evidence="2" id="KW-1185">Reference proteome</keyword>